<evidence type="ECO:0000256" key="5">
    <source>
        <dbReference type="ARBA" id="ARBA00022723"/>
    </source>
</evidence>
<dbReference type="GO" id="GO:0005524">
    <property type="term" value="F:ATP binding"/>
    <property type="evidence" value="ECO:0007669"/>
    <property type="project" value="UniProtKB-KW"/>
</dbReference>
<proteinExistence type="inferred from homology"/>
<evidence type="ECO:0000256" key="8">
    <source>
        <dbReference type="ARBA" id="ARBA00022842"/>
    </source>
</evidence>
<dbReference type="STRING" id="1630136.AS592_00270"/>
<dbReference type="InterPro" id="IPR043519">
    <property type="entry name" value="NT_sf"/>
</dbReference>
<keyword evidence="4" id="KW-0548">Nucleotidyltransferase</keyword>
<feature type="domain" description="Polymerase nucleotidyl transferase" evidence="10">
    <location>
        <begin position="10"/>
        <end position="94"/>
    </location>
</feature>
<evidence type="ECO:0000256" key="1">
    <source>
        <dbReference type="ARBA" id="ARBA00001946"/>
    </source>
</evidence>
<dbReference type="GO" id="GO:0016779">
    <property type="term" value="F:nucleotidyltransferase activity"/>
    <property type="evidence" value="ECO:0007669"/>
    <property type="project" value="UniProtKB-KW"/>
</dbReference>
<evidence type="ECO:0000256" key="4">
    <source>
        <dbReference type="ARBA" id="ARBA00022695"/>
    </source>
</evidence>
<keyword evidence="5" id="KW-0479">Metal-binding</keyword>
<keyword evidence="2" id="KW-1277">Toxin-antitoxin system</keyword>
<keyword evidence="6" id="KW-0547">Nucleotide-binding</keyword>
<evidence type="ECO:0000256" key="6">
    <source>
        <dbReference type="ARBA" id="ARBA00022741"/>
    </source>
</evidence>
<dbReference type="PANTHER" id="PTHR33571">
    <property type="entry name" value="SSL8005 PROTEIN"/>
    <property type="match status" value="1"/>
</dbReference>
<evidence type="ECO:0000256" key="7">
    <source>
        <dbReference type="ARBA" id="ARBA00022840"/>
    </source>
</evidence>
<dbReference type="GO" id="GO:0046872">
    <property type="term" value="F:metal ion binding"/>
    <property type="evidence" value="ECO:0007669"/>
    <property type="project" value="UniProtKB-KW"/>
</dbReference>
<dbReference type="OrthoDB" id="5334523at2"/>
<keyword evidence="12" id="KW-1185">Reference proteome</keyword>
<dbReference type="InterPro" id="IPR002934">
    <property type="entry name" value="Polymerase_NTP_transf_dom"/>
</dbReference>
<protein>
    <recommendedName>
        <fullName evidence="10">Polymerase nucleotidyl transferase domain-containing protein</fullName>
    </recommendedName>
</protein>
<evidence type="ECO:0000313" key="12">
    <source>
        <dbReference type="Proteomes" id="UP000075359"/>
    </source>
</evidence>
<dbReference type="SUPFAM" id="SSF81301">
    <property type="entry name" value="Nucleotidyltransferase"/>
    <property type="match status" value="1"/>
</dbReference>
<dbReference type="EMBL" id="LNKT01000009">
    <property type="protein sequence ID" value="KYJ86978.1"/>
    <property type="molecule type" value="Genomic_DNA"/>
</dbReference>
<keyword evidence="3" id="KW-0808">Transferase</keyword>
<evidence type="ECO:0000256" key="9">
    <source>
        <dbReference type="ARBA" id="ARBA00038276"/>
    </source>
</evidence>
<keyword evidence="7" id="KW-0067">ATP-binding</keyword>
<dbReference type="RefSeq" id="WP_067329679.1">
    <property type="nucleotide sequence ID" value="NZ_LNKT01000009.1"/>
</dbReference>
<reference evidence="11 12" key="1">
    <citation type="submission" date="2015-11" db="EMBL/GenBank/DDBJ databases">
        <title>Draft genome of Sulfurovum riftiae 1812E, a member of the Epsilonproteobacteria isolated from the tube of the deep-sea hydrothermal vent tubewom Riftia pachyptila.</title>
        <authorList>
            <person name="Vetriani C."/>
            <person name="Giovannelli D."/>
        </authorList>
    </citation>
    <scope>NUCLEOTIDE SEQUENCE [LARGE SCALE GENOMIC DNA]</scope>
    <source>
        <strain evidence="11 12">1812E</strain>
    </source>
</reference>
<dbReference type="Proteomes" id="UP000075359">
    <property type="component" value="Unassembled WGS sequence"/>
</dbReference>
<comment type="similarity">
    <text evidence="9">Belongs to the MntA antitoxin family.</text>
</comment>
<evidence type="ECO:0000256" key="3">
    <source>
        <dbReference type="ARBA" id="ARBA00022679"/>
    </source>
</evidence>
<keyword evidence="8" id="KW-0460">Magnesium</keyword>
<evidence type="ECO:0000313" key="11">
    <source>
        <dbReference type="EMBL" id="KYJ86978.1"/>
    </source>
</evidence>
<dbReference type="Gene3D" id="3.30.460.10">
    <property type="entry name" value="Beta Polymerase, domain 2"/>
    <property type="match status" value="1"/>
</dbReference>
<organism evidence="11 12">
    <name type="scientific">Sulfurovum riftiae</name>
    <dbReference type="NCBI Taxonomy" id="1630136"/>
    <lineage>
        <taxon>Bacteria</taxon>
        <taxon>Pseudomonadati</taxon>
        <taxon>Campylobacterota</taxon>
        <taxon>Epsilonproteobacteria</taxon>
        <taxon>Campylobacterales</taxon>
        <taxon>Sulfurovaceae</taxon>
        <taxon>Sulfurovum</taxon>
    </lineage>
</organism>
<name>A0A151CHH1_9BACT</name>
<accession>A0A151CHH1</accession>
<dbReference type="PANTHER" id="PTHR33571:SF14">
    <property type="entry name" value="PROTEIN ADENYLYLTRANSFERASE MJ0435-RELATED"/>
    <property type="match status" value="1"/>
</dbReference>
<sequence length="95" mass="11379">MTKYEILHFLKMHKKTFSEKYGVTKIGLFGSYARDEAEEKSDIDIFAEMPPKFDLLIKLEEELESQLKHKIDLVRFREKMNPRLKENILREGLYV</sequence>
<dbReference type="CDD" id="cd05403">
    <property type="entry name" value="NT_KNTase_like"/>
    <property type="match status" value="1"/>
</dbReference>
<dbReference type="AlphaFoldDB" id="A0A151CHH1"/>
<comment type="caution">
    <text evidence="11">The sequence shown here is derived from an EMBL/GenBank/DDBJ whole genome shotgun (WGS) entry which is preliminary data.</text>
</comment>
<comment type="cofactor">
    <cofactor evidence="1">
        <name>Mg(2+)</name>
        <dbReference type="ChEBI" id="CHEBI:18420"/>
    </cofactor>
</comment>
<dbReference type="InterPro" id="IPR052038">
    <property type="entry name" value="Type-VII_TA_antitoxin"/>
</dbReference>
<evidence type="ECO:0000256" key="2">
    <source>
        <dbReference type="ARBA" id="ARBA00022649"/>
    </source>
</evidence>
<gene>
    <name evidence="11" type="ORF">AS592_00270</name>
</gene>
<evidence type="ECO:0000259" key="10">
    <source>
        <dbReference type="Pfam" id="PF01909"/>
    </source>
</evidence>
<dbReference type="Pfam" id="PF01909">
    <property type="entry name" value="NTP_transf_2"/>
    <property type="match status" value="1"/>
</dbReference>